<keyword evidence="4" id="KW-0131">Cell cycle</keyword>
<comment type="similarity">
    <text evidence="1">Belongs to the APC1 family.</text>
</comment>
<dbReference type="Pfam" id="PF20518">
    <property type="entry name" value="Apc1_MidN"/>
    <property type="match status" value="1"/>
</dbReference>
<evidence type="ECO:0000256" key="5">
    <source>
        <dbReference type="SAM" id="MobiDB-lite"/>
    </source>
</evidence>
<organism evidence="8">
    <name type="scientific">Tetraodon nigroviridis</name>
    <name type="common">Spotted green pufferfish</name>
    <name type="synonym">Chelonodon nigroviridis</name>
    <dbReference type="NCBI Taxonomy" id="99883"/>
    <lineage>
        <taxon>Eukaryota</taxon>
        <taxon>Metazoa</taxon>
        <taxon>Chordata</taxon>
        <taxon>Craniata</taxon>
        <taxon>Vertebrata</taxon>
        <taxon>Euteleostomi</taxon>
        <taxon>Actinopterygii</taxon>
        <taxon>Neopterygii</taxon>
        <taxon>Teleostei</taxon>
        <taxon>Neoteleostei</taxon>
        <taxon>Acanthomorphata</taxon>
        <taxon>Eupercaria</taxon>
        <taxon>Tetraodontiformes</taxon>
        <taxon>Tetradontoidea</taxon>
        <taxon>Tetraodontidae</taxon>
        <taxon>Tetraodon</taxon>
    </lineage>
</organism>
<name>Q4SQN4_TETNG</name>
<protein>
    <submittedName>
        <fullName evidence="8">(spotted green pufferfish) hypothetical protein</fullName>
    </submittedName>
</protein>
<dbReference type="AlphaFoldDB" id="Q4SQN4"/>
<dbReference type="InterPro" id="IPR024990">
    <property type="entry name" value="Apc1"/>
</dbReference>
<dbReference type="KEGG" id="tng:GSTEN00014297G001"/>
<evidence type="ECO:0000256" key="1">
    <source>
        <dbReference type="ARBA" id="ARBA00010547"/>
    </source>
</evidence>
<evidence type="ECO:0000259" key="7">
    <source>
        <dbReference type="Pfam" id="PF20518"/>
    </source>
</evidence>
<keyword evidence="3" id="KW-0498">Mitosis</keyword>
<evidence type="ECO:0000256" key="4">
    <source>
        <dbReference type="ARBA" id="ARBA00023306"/>
    </source>
</evidence>
<dbReference type="InterPro" id="IPR011989">
    <property type="entry name" value="ARM-like"/>
</dbReference>
<dbReference type="GO" id="GO:0031145">
    <property type="term" value="P:anaphase-promoting complex-dependent catabolic process"/>
    <property type="evidence" value="ECO:0007669"/>
    <property type="project" value="TreeGrafter"/>
</dbReference>
<dbReference type="GO" id="GO:0070979">
    <property type="term" value="P:protein K11-linked ubiquitination"/>
    <property type="evidence" value="ECO:0007669"/>
    <property type="project" value="TreeGrafter"/>
</dbReference>
<dbReference type="InterPro" id="IPR046794">
    <property type="entry name" value="Apc1_MidN"/>
</dbReference>
<dbReference type="EMBL" id="CAAE01014532">
    <property type="protein sequence ID" value="CAF97048.1"/>
    <property type="molecule type" value="Genomic_DNA"/>
</dbReference>
<keyword evidence="2" id="KW-0132">Cell division</keyword>
<dbReference type="GO" id="GO:0007091">
    <property type="term" value="P:metaphase/anaphase transition of mitotic cell cycle"/>
    <property type="evidence" value="ECO:0007669"/>
    <property type="project" value="TreeGrafter"/>
</dbReference>
<dbReference type="Pfam" id="PF12859">
    <property type="entry name" value="ANAPC1"/>
    <property type="match status" value="1"/>
</dbReference>
<evidence type="ECO:0000313" key="8">
    <source>
        <dbReference type="EMBL" id="CAF97048.1"/>
    </source>
</evidence>
<feature type="region of interest" description="Disordered" evidence="5">
    <location>
        <begin position="590"/>
        <end position="610"/>
    </location>
</feature>
<proteinExistence type="inferred from homology"/>
<feature type="domain" description="Anaphase-promoting complex subunit 1 middle" evidence="7">
    <location>
        <begin position="263"/>
        <end position="577"/>
    </location>
</feature>
<dbReference type="PANTHER" id="PTHR12827">
    <property type="entry name" value="MEIOTIC CHECKPOINT REGULATOR TSG24 FAMILY MEMBER"/>
    <property type="match status" value="1"/>
</dbReference>
<dbReference type="GO" id="GO:0005680">
    <property type="term" value="C:anaphase-promoting complex"/>
    <property type="evidence" value="ECO:0007669"/>
    <property type="project" value="InterPro"/>
</dbReference>
<dbReference type="Gene3D" id="1.25.10.10">
    <property type="entry name" value="Leucine-rich Repeat Variant"/>
    <property type="match status" value="1"/>
</dbReference>
<evidence type="ECO:0000256" key="2">
    <source>
        <dbReference type="ARBA" id="ARBA00022618"/>
    </source>
</evidence>
<dbReference type="InterPro" id="IPR049255">
    <property type="entry name" value="Apc1_N"/>
</dbReference>
<dbReference type="PANTHER" id="PTHR12827:SF3">
    <property type="entry name" value="ANAPHASE-PROMOTING COMPLEX SUBUNIT 1"/>
    <property type="match status" value="1"/>
</dbReference>
<evidence type="ECO:0000256" key="3">
    <source>
        <dbReference type="ARBA" id="ARBA00022776"/>
    </source>
</evidence>
<dbReference type="GO" id="GO:0060090">
    <property type="term" value="F:molecular adaptor activity"/>
    <property type="evidence" value="ECO:0007669"/>
    <property type="project" value="TreeGrafter"/>
</dbReference>
<gene>
    <name evidence="8" type="ORF">GSTENG00014297001</name>
</gene>
<reference evidence="8" key="1">
    <citation type="journal article" date="2004" name="Nature">
        <title>Genome duplication in the teleost fish Tetraodon nigroviridis reveals the early vertebrate proto-karyotype.</title>
        <authorList>
            <person name="Jaillon O."/>
            <person name="Aury J.-M."/>
            <person name="Brunet F."/>
            <person name="Petit J.-L."/>
            <person name="Stange-Thomann N."/>
            <person name="Mauceli E."/>
            <person name="Bouneau L."/>
            <person name="Fischer C."/>
            <person name="Ozouf-Costaz C."/>
            <person name="Bernot A."/>
            <person name="Nicaud S."/>
            <person name="Jaffe D."/>
            <person name="Fisher S."/>
            <person name="Lutfalla G."/>
            <person name="Dossat C."/>
            <person name="Segurens B."/>
            <person name="Dasilva C."/>
            <person name="Salanoubat M."/>
            <person name="Levy M."/>
            <person name="Boudet N."/>
            <person name="Castellano S."/>
            <person name="Anthouard V."/>
            <person name="Jubin C."/>
            <person name="Castelli V."/>
            <person name="Katinka M."/>
            <person name="Vacherie B."/>
            <person name="Biemont C."/>
            <person name="Skalli Z."/>
            <person name="Cattolico L."/>
            <person name="Poulain J."/>
            <person name="De Berardinis V."/>
            <person name="Cruaud C."/>
            <person name="Duprat S."/>
            <person name="Brottier P."/>
            <person name="Coutanceau J.-P."/>
            <person name="Gouzy J."/>
            <person name="Parra G."/>
            <person name="Lardier G."/>
            <person name="Chapple C."/>
            <person name="McKernan K.J."/>
            <person name="McEwan P."/>
            <person name="Bosak S."/>
            <person name="Kellis M."/>
            <person name="Volff J.-N."/>
            <person name="Guigo R."/>
            <person name="Zody M.C."/>
            <person name="Mesirov J."/>
            <person name="Lindblad-Toh K."/>
            <person name="Birren B."/>
            <person name="Nusbaum C."/>
            <person name="Kahn D."/>
            <person name="Robinson-Rechavi M."/>
            <person name="Laudet V."/>
            <person name="Schachter V."/>
            <person name="Quetier F."/>
            <person name="Saurin W."/>
            <person name="Scarpelli C."/>
            <person name="Wincker P."/>
            <person name="Lander E.S."/>
            <person name="Weissenbach J."/>
            <person name="Roest Crollius H."/>
        </authorList>
    </citation>
    <scope>NUCLEOTIDE SEQUENCE [LARGE SCALE GENOMIC DNA]</scope>
</reference>
<dbReference type="GO" id="GO:0051301">
    <property type="term" value="P:cell division"/>
    <property type="evidence" value="ECO:0007669"/>
    <property type="project" value="UniProtKB-KW"/>
</dbReference>
<evidence type="ECO:0000259" key="6">
    <source>
        <dbReference type="Pfam" id="PF12859"/>
    </source>
</evidence>
<accession>Q4SQN4</accession>
<comment type="caution">
    <text evidence="8">The sequence shown here is derived from an EMBL/GenBank/DDBJ whole genome shotgun (WGS) entry which is preliminary data.</text>
</comment>
<reference evidence="8" key="2">
    <citation type="submission" date="2004-02" db="EMBL/GenBank/DDBJ databases">
        <authorList>
            <consortium name="Genoscope"/>
            <consortium name="Whitehead Institute Centre for Genome Research"/>
        </authorList>
    </citation>
    <scope>NUCLEOTIDE SEQUENCE</scope>
</reference>
<dbReference type="OrthoDB" id="26401at2759"/>
<feature type="region of interest" description="Disordered" evidence="5">
    <location>
        <begin position="317"/>
        <end position="343"/>
    </location>
</feature>
<feature type="domain" description="Anaphase-promoting complex subunit 1 N-terminal" evidence="6">
    <location>
        <begin position="174"/>
        <end position="259"/>
    </location>
</feature>
<sequence>MAPIIPDLCMEQVWSETVTAGRELNSQASKVFLTSDFCENRYLCFLVESHQHLRCVKFIESKDTSQLIFASVTTIPAKDAKPLQTIDAMLVLEACGSLVLYTGITRVGIFVPGLLSTNFSLPSHLIDNVSTPTNAGSRLLQRLDEAVMPSPVSELRGPNVKHHEASFLEDYNFQQASPCIRALRDPVLNRVTLELSSGGMLRISIPEIATSELVRKCLQAVRFILPKEAAMKVLVKWYNTYNAPGGPSAHAEWNQFVTCFMTLMGYNTERLTWTRSLHFKVPLSPVIAAKKARPSDGGSDEDWDYLLVSNYHRQVNSQPVSGTVDSSVSSNASRTDTAESPSLTLDSSAPLFPHIPALFYVLHLLYQELQLNELQRDTAASLVCLLQQLARDLQFEEYVDLYWRDYPSLISGCNETCIVDQTLFAQMQRLTFLRAQPPCVLAWLSNCLRGDNMEPFPYLPGICWRTRLLVLSYALYITGDENATSTDVSKYLAKVSAGQKSRTSEVLYKSPKVCSGNLAEQLVVWLTSEGFTLKDLESVPFGVALPIREAIYRCREQPCPDWSEDVCLLIGRQDLTKQAHKMMLAKSKTSVGSGLSLEPPATTEPDEEEDGMSDIIQEVRSLIWSQDLRVQEVRRLLQSSRPVRVNVVQLPEVSDHEYIEEKENKLLQLCQRTMALPVGRGFFTLFSYQPVPTEPLPLPKLNLTGNLGVLLFCTQKCVFYTGYNKQITLNNFFIQYTIPIISQSQAFSVFLFCFFCKGRAPPRNNTVDLNSGNIDVPPNMTSWASFHNGVAAGLKIAPASQVDSAWIAELANEYAGFLMALGLNGHLTKLATLNIHDYLTKGHEMTSIGLLLGVSSAKLGTMDMSITRLLSIHIPALLPPTSTELDVPHNVQVS</sequence>